<evidence type="ECO:0000313" key="3">
    <source>
        <dbReference type="Proteomes" id="UP000267464"/>
    </source>
</evidence>
<reference evidence="2 3" key="2">
    <citation type="submission" date="2018-12" db="EMBL/GenBank/DDBJ databases">
        <title>Rhizobacter gummiphilus sp. nov., a rubber-degrading bacterium isolated from the soil of a botanical garden in Japan.</title>
        <authorList>
            <person name="Shunsuke S.S."/>
        </authorList>
    </citation>
    <scope>NUCLEOTIDE SEQUENCE [LARGE SCALE GENOMIC DNA]</scope>
    <source>
        <strain evidence="2 3">S-16</strain>
    </source>
</reference>
<dbReference type="EMBL" id="QUSW01000008">
    <property type="protein sequence ID" value="RQP22244.1"/>
    <property type="molecule type" value="Genomic_DNA"/>
</dbReference>
<gene>
    <name evidence="2" type="ORF">DZC73_24965</name>
</gene>
<dbReference type="Pfam" id="PF14321">
    <property type="entry name" value="DUF4382"/>
    <property type="match status" value="1"/>
</dbReference>
<protein>
    <submittedName>
        <fullName evidence="2">DUF4382 domain-containing protein</fullName>
    </submittedName>
</protein>
<name>A0A3N7HJL0_9BURK</name>
<dbReference type="AlphaFoldDB" id="A0A3N7HJL0"/>
<reference evidence="2 3" key="1">
    <citation type="submission" date="2018-08" db="EMBL/GenBank/DDBJ databases">
        <authorList>
            <person name="Khan S.A."/>
            <person name="Jeon C.O."/>
            <person name="Chun B.H."/>
            <person name="Jeong S.E."/>
        </authorList>
    </citation>
    <scope>NUCLEOTIDE SEQUENCE [LARGE SCALE GENOMIC DNA]</scope>
    <source>
        <strain evidence="2 3">S-16</strain>
    </source>
</reference>
<feature type="domain" description="DUF4382" evidence="1">
    <location>
        <begin position="35"/>
        <end position="187"/>
    </location>
</feature>
<dbReference type="Proteomes" id="UP000267464">
    <property type="component" value="Unassembled WGS sequence"/>
</dbReference>
<dbReference type="PROSITE" id="PS51257">
    <property type="entry name" value="PROKAR_LIPOPROTEIN"/>
    <property type="match status" value="1"/>
</dbReference>
<evidence type="ECO:0000259" key="1">
    <source>
        <dbReference type="Pfam" id="PF14321"/>
    </source>
</evidence>
<dbReference type="OrthoDB" id="2111471at2"/>
<evidence type="ECO:0000313" key="2">
    <source>
        <dbReference type="EMBL" id="RQP22244.1"/>
    </source>
</evidence>
<dbReference type="InterPro" id="IPR025491">
    <property type="entry name" value="DUF4382"/>
</dbReference>
<proteinExistence type="predicted"/>
<sequence length="391" mass="39310">MKYGFASAAAALAASLAMLGCGGGGGGIGGTGRMGTMRVSLTDAPACGYDQVNITVDRVRVNQSSTAADGDGGWQEIVVSPARRINLLDLTNGVLDELGQTSLPAGKYTQLRLVLVDNDSTHPLANSVIPTGGSETALDTPSAQQSGLKINVDIDVAEGKEADIAIDFDACKSVVKRGNSGKYNLKPVLTAIPVISDAGLRVTGYVSPTVALPTTQVSVQFNGVPVKATVPDATTGKFTLMPLPAGTYDLVVTSSGRVTAVMTGVPVVSGTPTAVNTAGIPILPPTATMRSVSGNVLPATATVRALQSLTGGPTVEVGWAAVDAASGDFGFSLPIEAPVKAAYVANATSLTFTADAAAAGKYTIAAASAGVTKTQAIDASVAVPAVNFTFP</sequence>
<comment type="caution">
    <text evidence="2">The sequence shown here is derived from an EMBL/GenBank/DDBJ whole genome shotgun (WGS) entry which is preliminary data.</text>
</comment>
<keyword evidence="3" id="KW-1185">Reference proteome</keyword>
<dbReference type="RefSeq" id="WP_124543095.1">
    <property type="nucleotide sequence ID" value="NZ_QUSW01000008.1"/>
</dbReference>
<organism evidence="2 3">
    <name type="scientific">Piscinibacter terrae</name>
    <dbReference type="NCBI Taxonomy" id="2496871"/>
    <lineage>
        <taxon>Bacteria</taxon>
        <taxon>Pseudomonadati</taxon>
        <taxon>Pseudomonadota</taxon>
        <taxon>Betaproteobacteria</taxon>
        <taxon>Burkholderiales</taxon>
        <taxon>Sphaerotilaceae</taxon>
        <taxon>Piscinibacter</taxon>
    </lineage>
</organism>
<accession>A0A3N7HJL0</accession>